<evidence type="ECO:0000259" key="4">
    <source>
        <dbReference type="Pfam" id="PF22624"/>
    </source>
</evidence>
<dbReference type="Pfam" id="PF22624">
    <property type="entry name" value="AASDHPPT_N"/>
    <property type="match status" value="1"/>
</dbReference>
<dbReference type="PANTHER" id="PTHR12215:SF10">
    <property type="entry name" value="L-AMINOADIPATE-SEMIALDEHYDE DEHYDROGENASE-PHOSPHOPANTETHEINYL TRANSFERASE"/>
    <property type="match status" value="1"/>
</dbReference>
<dbReference type="Pfam" id="PF01648">
    <property type="entry name" value="ACPS"/>
    <property type="match status" value="1"/>
</dbReference>
<reference evidence="5 6" key="2">
    <citation type="submission" date="2020-04" db="EMBL/GenBank/DDBJ databases">
        <title>Complete genome sequence of Alteromonas pelagimontana 5.12T.</title>
        <authorList>
            <person name="Sinha R.K."/>
            <person name="Krishnan K.P."/>
            <person name="Kurian J.P."/>
        </authorList>
    </citation>
    <scope>NUCLEOTIDE SEQUENCE [LARGE SCALE GENOMIC DNA]</scope>
    <source>
        <strain evidence="5 6">5.12</strain>
    </source>
</reference>
<gene>
    <name evidence="5" type="ORF">CA267_009245</name>
</gene>
<dbReference type="RefSeq" id="WP_075607752.1">
    <property type="nucleotide sequence ID" value="NZ_CP052766.1"/>
</dbReference>
<dbReference type="InterPro" id="IPR008278">
    <property type="entry name" value="4-PPantetheinyl_Trfase_dom"/>
</dbReference>
<dbReference type="InterPro" id="IPR050559">
    <property type="entry name" value="P-Pant_transferase_sf"/>
</dbReference>
<keyword evidence="6" id="KW-1185">Reference proteome</keyword>
<dbReference type="Proteomes" id="UP000219285">
    <property type="component" value="Chromosome"/>
</dbReference>
<reference evidence="6" key="1">
    <citation type="submission" date="2014-12" db="EMBL/GenBank/DDBJ databases">
        <title>Complete genome sequence of a multi-drug resistant Klebsiella pneumoniae.</title>
        <authorList>
            <person name="Hua X."/>
            <person name="Chen Q."/>
            <person name="Li X."/>
            <person name="Feng Y."/>
            <person name="Ruan Z."/>
            <person name="Yu Y."/>
        </authorList>
    </citation>
    <scope>NUCLEOTIDE SEQUENCE [LARGE SCALE GENOMIC DNA]</scope>
    <source>
        <strain evidence="6">5.12</strain>
    </source>
</reference>
<dbReference type="InterPro" id="IPR037143">
    <property type="entry name" value="4-PPantetheinyl_Trfase_dom_sf"/>
</dbReference>
<dbReference type="PANTHER" id="PTHR12215">
    <property type="entry name" value="PHOSPHOPANTETHEINE TRANSFERASE"/>
    <property type="match status" value="1"/>
</dbReference>
<sequence>MLKVTVISPSPSTPIAIPRDEIHVWLVDILKMQRADILGECSAMLSKDENDRLKSFRSQSRKQQFLVSRAALRSVVSCYSPEESAKSLRFTTNAHGKPELVVNPLALQFNLSHSRDKVVIGVAKRRAIGVDVEFVDRNRNTKRIADHYFHPNEWSSELLQKDVEAGNDSALRFFTLWTLKEALIKAEGKGLAIALNTFWFSLDNTLQPTLVRAKHTLAERAWSFSRRVVDEDYCVAIAYENNQEHVPTTLIMKRFVHEFCLTGGVRFKKGR</sequence>
<organism evidence="5 6">
    <name type="scientific">Alteromonas pelagimontana</name>
    <dbReference type="NCBI Taxonomy" id="1858656"/>
    <lineage>
        <taxon>Bacteria</taxon>
        <taxon>Pseudomonadati</taxon>
        <taxon>Pseudomonadota</taxon>
        <taxon>Gammaproteobacteria</taxon>
        <taxon>Alteromonadales</taxon>
        <taxon>Alteromonadaceae</taxon>
        <taxon>Alteromonas/Salinimonas group</taxon>
        <taxon>Alteromonas</taxon>
    </lineage>
</organism>
<dbReference type="AlphaFoldDB" id="A0A6M4MEA6"/>
<evidence type="ECO:0000313" key="6">
    <source>
        <dbReference type="Proteomes" id="UP000219285"/>
    </source>
</evidence>
<dbReference type="GO" id="GO:0005829">
    <property type="term" value="C:cytosol"/>
    <property type="evidence" value="ECO:0007669"/>
    <property type="project" value="TreeGrafter"/>
</dbReference>
<evidence type="ECO:0000259" key="3">
    <source>
        <dbReference type="Pfam" id="PF01648"/>
    </source>
</evidence>
<dbReference type="EMBL" id="CP052766">
    <property type="protein sequence ID" value="QJR80950.1"/>
    <property type="molecule type" value="Genomic_DNA"/>
</dbReference>
<name>A0A6M4MEA6_9ALTE</name>
<protein>
    <submittedName>
        <fullName evidence="5">4'-phosphopantetheinyl transferase superfamily protein</fullName>
    </submittedName>
</protein>
<accession>A0A6M4MEA6</accession>
<keyword evidence="2 5" id="KW-0808">Transferase</keyword>
<feature type="domain" description="4'-phosphopantetheinyl transferase" evidence="3">
    <location>
        <begin position="127"/>
        <end position="238"/>
    </location>
</feature>
<evidence type="ECO:0000256" key="2">
    <source>
        <dbReference type="ARBA" id="ARBA00022679"/>
    </source>
</evidence>
<dbReference type="InterPro" id="IPR055066">
    <property type="entry name" value="AASDHPPT_N"/>
</dbReference>
<evidence type="ECO:0000256" key="1">
    <source>
        <dbReference type="ARBA" id="ARBA00010990"/>
    </source>
</evidence>
<feature type="domain" description="4'-phosphopantetheinyl transferase N-terminal" evidence="4">
    <location>
        <begin position="43"/>
        <end position="120"/>
    </location>
</feature>
<dbReference type="GO" id="GO:0008897">
    <property type="term" value="F:holo-[acyl-carrier-protein] synthase activity"/>
    <property type="evidence" value="ECO:0007669"/>
    <property type="project" value="InterPro"/>
</dbReference>
<dbReference type="Gene3D" id="3.90.470.20">
    <property type="entry name" value="4'-phosphopantetheinyl transferase domain"/>
    <property type="match status" value="2"/>
</dbReference>
<evidence type="ECO:0000313" key="5">
    <source>
        <dbReference type="EMBL" id="QJR80950.1"/>
    </source>
</evidence>
<comment type="similarity">
    <text evidence="1">Belongs to the P-Pant transferase superfamily. Gsp/Sfp/HetI/AcpT family.</text>
</comment>
<proteinExistence type="inferred from homology"/>
<dbReference type="KEGG" id="apel:CA267_009245"/>
<dbReference type="OrthoDB" id="9808281at2"/>
<dbReference type="GO" id="GO:0000287">
    <property type="term" value="F:magnesium ion binding"/>
    <property type="evidence" value="ECO:0007669"/>
    <property type="project" value="InterPro"/>
</dbReference>
<dbReference type="GO" id="GO:0019878">
    <property type="term" value="P:lysine biosynthetic process via aminoadipic acid"/>
    <property type="evidence" value="ECO:0007669"/>
    <property type="project" value="TreeGrafter"/>
</dbReference>
<dbReference type="SUPFAM" id="SSF56214">
    <property type="entry name" value="4'-phosphopantetheinyl transferase"/>
    <property type="match status" value="2"/>
</dbReference>